<dbReference type="PANTHER" id="PTHR42905">
    <property type="entry name" value="PHOSPHOENOLPYRUVATE CARBOXYLASE"/>
    <property type="match status" value="1"/>
</dbReference>
<dbReference type="Gene3D" id="3.20.20.60">
    <property type="entry name" value="Phosphoenolpyruvate-binding domains"/>
    <property type="match status" value="1"/>
</dbReference>
<dbReference type="RefSeq" id="WP_209771135.1">
    <property type="nucleotide sequence ID" value="NZ_JAGINP010000029.1"/>
</dbReference>
<sequence>MQAKSKTLKARLAQKPTLVVPDAYDALSARLIERAGFEAVQCSGYSMAIAQGYAAETNLSYSENLEATRRIVNAVTVPVMADGEDGFGDKAKLEQVVREFIGIGAAGINLEDQVLGRWGVARAVVDADEMVEKLRVAMQVRQASPNPDFVLNARTDALATAADRSAGLEEAVRRANQYLAAGADLAFVTGVRTLEEARFLKERIDGPLTLATGLAYNLREMPVADLVELGLARVSLPTVLVTAVAQAVADTLAALRVSGTLDGTAGDQAMAGVATIAGLAAR</sequence>
<comment type="caution">
    <text evidence="1">The sequence shown here is derived from an EMBL/GenBank/DDBJ whole genome shotgun (WGS) entry which is preliminary data.</text>
</comment>
<dbReference type="InterPro" id="IPR039556">
    <property type="entry name" value="ICL/PEPM"/>
</dbReference>
<name>A0ABS4SUJ3_9PROT</name>
<proteinExistence type="predicted"/>
<dbReference type="SUPFAM" id="SSF51621">
    <property type="entry name" value="Phosphoenolpyruvate/pyruvate domain"/>
    <property type="match status" value="1"/>
</dbReference>
<evidence type="ECO:0000313" key="1">
    <source>
        <dbReference type="EMBL" id="MBP2296237.1"/>
    </source>
</evidence>
<dbReference type="PANTHER" id="PTHR42905:SF16">
    <property type="entry name" value="CARBOXYPHOSPHONOENOLPYRUVATE PHOSPHONOMUTASE-LIKE PROTEIN (AFU_ORTHOLOGUE AFUA_5G07230)"/>
    <property type="match status" value="1"/>
</dbReference>
<organism evidence="1 2">
    <name type="scientific">Azospirillum rugosum</name>
    <dbReference type="NCBI Taxonomy" id="416170"/>
    <lineage>
        <taxon>Bacteria</taxon>
        <taxon>Pseudomonadati</taxon>
        <taxon>Pseudomonadota</taxon>
        <taxon>Alphaproteobacteria</taxon>
        <taxon>Rhodospirillales</taxon>
        <taxon>Azospirillaceae</taxon>
        <taxon>Azospirillum</taxon>
    </lineage>
</organism>
<accession>A0ABS4SUJ3</accession>
<dbReference type="Pfam" id="PF13714">
    <property type="entry name" value="PEP_mutase"/>
    <property type="match status" value="1"/>
</dbReference>
<dbReference type="CDD" id="cd00377">
    <property type="entry name" value="ICL_PEPM"/>
    <property type="match status" value="1"/>
</dbReference>
<keyword evidence="2" id="KW-1185">Reference proteome</keyword>
<dbReference type="InterPro" id="IPR040442">
    <property type="entry name" value="Pyrv_kinase-like_dom_sf"/>
</dbReference>
<protein>
    <submittedName>
        <fullName evidence="1">2-methylisocitrate lyase-like PEP mutase family enzyme</fullName>
    </submittedName>
</protein>
<dbReference type="Proteomes" id="UP000781958">
    <property type="component" value="Unassembled WGS sequence"/>
</dbReference>
<dbReference type="EMBL" id="JAGINP010000029">
    <property type="protein sequence ID" value="MBP2296237.1"/>
    <property type="molecule type" value="Genomic_DNA"/>
</dbReference>
<reference evidence="1 2" key="1">
    <citation type="submission" date="2021-03" db="EMBL/GenBank/DDBJ databases">
        <title>Genomic Encyclopedia of Type Strains, Phase III (KMG-III): the genomes of soil and plant-associated and newly described type strains.</title>
        <authorList>
            <person name="Whitman W."/>
        </authorList>
    </citation>
    <scope>NUCLEOTIDE SEQUENCE [LARGE SCALE GENOMIC DNA]</scope>
    <source>
        <strain evidence="1 2">IMMIB AFH-6</strain>
    </source>
</reference>
<dbReference type="InterPro" id="IPR015813">
    <property type="entry name" value="Pyrv/PenolPyrv_kinase-like_dom"/>
</dbReference>
<gene>
    <name evidence="1" type="ORF">J2851_006053</name>
</gene>
<evidence type="ECO:0000313" key="2">
    <source>
        <dbReference type="Proteomes" id="UP000781958"/>
    </source>
</evidence>